<evidence type="ECO:0000313" key="2">
    <source>
        <dbReference type="EMBL" id="TKB49811.1"/>
    </source>
</evidence>
<gene>
    <name evidence="2" type="ORF">FCL40_06535</name>
</gene>
<keyword evidence="1" id="KW-0732">Signal</keyword>
<comment type="caution">
    <text evidence="2">The sequence shown here is derived from an EMBL/GenBank/DDBJ whole genome shotgun (WGS) entry which is preliminary data.</text>
</comment>
<evidence type="ECO:0008006" key="4">
    <source>
        <dbReference type="Google" id="ProtNLM"/>
    </source>
</evidence>
<evidence type="ECO:0000313" key="3">
    <source>
        <dbReference type="Proteomes" id="UP000305674"/>
    </source>
</evidence>
<name>A0A4U1BFC2_9GAMM</name>
<dbReference type="RefSeq" id="WP_136852361.1">
    <property type="nucleotide sequence ID" value="NZ_SWCI01000003.1"/>
</dbReference>
<dbReference type="Proteomes" id="UP000305674">
    <property type="component" value="Unassembled WGS sequence"/>
</dbReference>
<protein>
    <recommendedName>
        <fullName evidence="4">Late embryogenesis abundant protein</fullName>
    </recommendedName>
</protein>
<proteinExistence type="predicted"/>
<keyword evidence="3" id="KW-1185">Reference proteome</keyword>
<dbReference type="EMBL" id="SWCI01000003">
    <property type="protein sequence ID" value="TKB49811.1"/>
    <property type="molecule type" value="Genomic_DNA"/>
</dbReference>
<reference evidence="2 3" key="1">
    <citation type="submission" date="2019-04" db="EMBL/GenBank/DDBJ databases">
        <authorList>
            <person name="Hwang J.C."/>
        </authorList>
    </citation>
    <scope>NUCLEOTIDE SEQUENCE [LARGE SCALE GENOMIC DNA]</scope>
    <source>
        <strain evidence="2 3">IMCC35001</strain>
    </source>
</reference>
<evidence type="ECO:0000256" key="1">
    <source>
        <dbReference type="SAM" id="SignalP"/>
    </source>
</evidence>
<dbReference type="PROSITE" id="PS51257">
    <property type="entry name" value="PROKAR_LIPOPROTEIN"/>
    <property type="match status" value="1"/>
</dbReference>
<organism evidence="2 3">
    <name type="scientific">Ferrimonas sediminicola</name>
    <dbReference type="NCBI Taxonomy" id="2569538"/>
    <lineage>
        <taxon>Bacteria</taxon>
        <taxon>Pseudomonadati</taxon>
        <taxon>Pseudomonadota</taxon>
        <taxon>Gammaproteobacteria</taxon>
        <taxon>Alteromonadales</taxon>
        <taxon>Ferrimonadaceae</taxon>
        <taxon>Ferrimonas</taxon>
    </lineage>
</organism>
<accession>A0A4U1BFC2</accession>
<feature type="signal peptide" evidence="1">
    <location>
        <begin position="1"/>
        <end position="15"/>
    </location>
</feature>
<sequence>MRAILLMLCSLLLCACGGGGGGESGEKETQPVAHPGLTVSAVSAAYRKDLRLPLQIDGVVGPLSISFAPGAALDVVALSATRIDELQLLHAGDTELVIEDKGNAHYLGASVRVPVHIARADRAPLLLNDINLQLGEEPRQLAPAGVLGRLSYRLDAPGVISVSDQGLVEQR</sequence>
<dbReference type="AlphaFoldDB" id="A0A4U1BFC2"/>
<feature type="chain" id="PRO_5020313920" description="Late embryogenesis abundant protein" evidence="1">
    <location>
        <begin position="16"/>
        <end position="171"/>
    </location>
</feature>